<proteinExistence type="predicted"/>
<sequence length="60" mass="6560">MVVAARILTLPCLLCLSTGLNLLLLSLASGAFLFMEICVYLKEQGTILRVSLPFHQKAQP</sequence>
<keyword evidence="2" id="KW-1185">Reference proteome</keyword>
<name>A0A2T4C7W0_TRILO</name>
<evidence type="ECO:0000313" key="1">
    <source>
        <dbReference type="EMBL" id="PTB77660.1"/>
    </source>
</evidence>
<protein>
    <submittedName>
        <fullName evidence="1">Uncharacterized protein</fullName>
    </submittedName>
</protein>
<organism evidence="1 2">
    <name type="scientific">Trichoderma longibrachiatum ATCC 18648</name>
    <dbReference type="NCBI Taxonomy" id="983965"/>
    <lineage>
        <taxon>Eukaryota</taxon>
        <taxon>Fungi</taxon>
        <taxon>Dikarya</taxon>
        <taxon>Ascomycota</taxon>
        <taxon>Pezizomycotina</taxon>
        <taxon>Sordariomycetes</taxon>
        <taxon>Hypocreomycetidae</taxon>
        <taxon>Hypocreales</taxon>
        <taxon>Hypocreaceae</taxon>
        <taxon>Trichoderma</taxon>
    </lineage>
</organism>
<accession>A0A2T4C7W0</accession>
<evidence type="ECO:0000313" key="2">
    <source>
        <dbReference type="Proteomes" id="UP000240760"/>
    </source>
</evidence>
<dbReference type="EMBL" id="KZ679130">
    <property type="protein sequence ID" value="PTB77660.1"/>
    <property type="molecule type" value="Genomic_DNA"/>
</dbReference>
<gene>
    <name evidence="1" type="ORF">M440DRAFT_1400607</name>
</gene>
<reference evidence="1 2" key="1">
    <citation type="submission" date="2016-07" db="EMBL/GenBank/DDBJ databases">
        <title>Multiple horizontal gene transfer events from other fungi enriched the ability of initially mycotrophic Trichoderma (Ascomycota) to feed on dead plant biomass.</title>
        <authorList>
            <consortium name="DOE Joint Genome Institute"/>
            <person name="Aerts A."/>
            <person name="Atanasova L."/>
            <person name="Chenthamara K."/>
            <person name="Zhang J."/>
            <person name="Grujic M."/>
            <person name="Henrissat B."/>
            <person name="Kuo A."/>
            <person name="Salamov A."/>
            <person name="Lipzen A."/>
            <person name="Labutti K."/>
            <person name="Barry K."/>
            <person name="Miao Y."/>
            <person name="Rahimi M.J."/>
            <person name="Shen Q."/>
            <person name="Grigoriev I.V."/>
            <person name="Kubicek C.P."/>
            <person name="Druzhinina I.S."/>
        </authorList>
    </citation>
    <scope>NUCLEOTIDE SEQUENCE [LARGE SCALE GENOMIC DNA]</scope>
    <source>
        <strain evidence="1 2">ATCC 18648</strain>
    </source>
</reference>
<dbReference type="AlphaFoldDB" id="A0A2T4C7W0"/>
<dbReference type="Proteomes" id="UP000240760">
    <property type="component" value="Unassembled WGS sequence"/>
</dbReference>